<dbReference type="Proteomes" id="UP000283433">
    <property type="component" value="Unassembled WGS sequence"/>
</dbReference>
<dbReference type="SUPFAM" id="SSF161111">
    <property type="entry name" value="Cation efflux protein transmembrane domain-like"/>
    <property type="match status" value="1"/>
</dbReference>
<dbReference type="Gene3D" id="3.30.70.1350">
    <property type="entry name" value="Cation efflux protein, cytoplasmic domain"/>
    <property type="match status" value="1"/>
</dbReference>
<dbReference type="InterPro" id="IPR040177">
    <property type="entry name" value="SLC30A9"/>
</dbReference>
<feature type="transmembrane region" description="Helical" evidence="6">
    <location>
        <begin position="115"/>
        <end position="137"/>
    </location>
</feature>
<keyword evidence="9" id="KW-1185">Reference proteome</keyword>
<dbReference type="EMBL" id="MBTA01000029">
    <property type="protein sequence ID" value="RKD12888.1"/>
    <property type="molecule type" value="Genomic_DNA"/>
</dbReference>
<keyword evidence="3 6" id="KW-0812">Transmembrane</keyword>
<feature type="transmembrane region" description="Helical" evidence="6">
    <location>
        <begin position="192"/>
        <end position="210"/>
    </location>
</feature>
<keyword evidence="4 6" id="KW-1133">Transmembrane helix</keyword>
<dbReference type="AlphaFoldDB" id="A0A419S2D4"/>
<feature type="transmembrane region" description="Helical" evidence="6">
    <location>
        <begin position="75"/>
        <end position="95"/>
    </location>
</feature>
<organism evidence="8 9">
    <name type="scientific">Pelobium manganitolerans</name>
    <dbReference type="NCBI Taxonomy" id="1842495"/>
    <lineage>
        <taxon>Bacteria</taxon>
        <taxon>Pseudomonadati</taxon>
        <taxon>Bacteroidota</taxon>
        <taxon>Sphingobacteriia</taxon>
        <taxon>Sphingobacteriales</taxon>
        <taxon>Sphingobacteriaceae</taxon>
        <taxon>Pelobium</taxon>
    </lineage>
</organism>
<gene>
    <name evidence="8" type="ORF">BCY91_11660</name>
</gene>
<dbReference type="OrthoDB" id="9806522at2"/>
<evidence type="ECO:0000256" key="6">
    <source>
        <dbReference type="SAM" id="Phobius"/>
    </source>
</evidence>
<evidence type="ECO:0000256" key="1">
    <source>
        <dbReference type="ARBA" id="ARBA00004141"/>
    </source>
</evidence>
<feature type="transmembrane region" description="Helical" evidence="6">
    <location>
        <begin position="157"/>
        <end position="180"/>
    </location>
</feature>
<dbReference type="GO" id="GO:0016020">
    <property type="term" value="C:membrane"/>
    <property type="evidence" value="ECO:0007669"/>
    <property type="project" value="UniProtKB-SubCell"/>
</dbReference>
<evidence type="ECO:0000256" key="3">
    <source>
        <dbReference type="ARBA" id="ARBA00022692"/>
    </source>
</evidence>
<feature type="domain" description="Cation efflux protein transmembrane" evidence="7">
    <location>
        <begin position="10"/>
        <end position="216"/>
    </location>
</feature>
<dbReference type="Pfam" id="PF01545">
    <property type="entry name" value="Cation_efflux"/>
    <property type="match status" value="1"/>
</dbReference>
<evidence type="ECO:0000259" key="7">
    <source>
        <dbReference type="Pfam" id="PF01545"/>
    </source>
</evidence>
<keyword evidence="5 6" id="KW-0472">Membrane</keyword>
<dbReference type="InterPro" id="IPR002524">
    <property type="entry name" value="Cation_efflux"/>
</dbReference>
<proteinExistence type="predicted"/>
<dbReference type="GO" id="GO:0008324">
    <property type="term" value="F:monoatomic cation transmembrane transporter activity"/>
    <property type="evidence" value="ECO:0007669"/>
    <property type="project" value="InterPro"/>
</dbReference>
<name>A0A419S2D4_9SPHI</name>
<dbReference type="PANTHER" id="PTHR13414">
    <property type="entry name" value="HUEL-CATION TRANSPORTER"/>
    <property type="match status" value="1"/>
</dbReference>
<dbReference type="InterPro" id="IPR036837">
    <property type="entry name" value="Cation_efflux_CTD_sf"/>
</dbReference>
<evidence type="ECO:0000256" key="4">
    <source>
        <dbReference type="ARBA" id="ARBA00022989"/>
    </source>
</evidence>
<dbReference type="GO" id="GO:0006829">
    <property type="term" value="P:zinc ion transport"/>
    <property type="evidence" value="ECO:0007669"/>
    <property type="project" value="InterPro"/>
</dbReference>
<dbReference type="RefSeq" id="WP_120183116.1">
    <property type="nucleotide sequence ID" value="NZ_MBTA01000029.1"/>
</dbReference>
<evidence type="ECO:0000256" key="2">
    <source>
        <dbReference type="ARBA" id="ARBA00022448"/>
    </source>
</evidence>
<comment type="subcellular location">
    <subcellularLocation>
        <location evidence="1">Membrane</location>
        <topology evidence="1">Multi-pass membrane protein</topology>
    </subcellularLocation>
</comment>
<accession>A0A419S2D4</accession>
<reference evidence="8 9" key="1">
    <citation type="submission" date="2016-07" db="EMBL/GenBank/DDBJ databases">
        <title>Genome of Pelobium manganitolerans.</title>
        <authorList>
            <person name="Wu S."/>
            <person name="Wang G."/>
        </authorList>
    </citation>
    <scope>NUCLEOTIDE SEQUENCE [LARGE SCALE GENOMIC DNA]</scope>
    <source>
        <strain evidence="8 9">YS-25</strain>
    </source>
</reference>
<dbReference type="SUPFAM" id="SSF160240">
    <property type="entry name" value="Cation efflux protein cytoplasmic domain-like"/>
    <property type="match status" value="1"/>
</dbReference>
<dbReference type="InterPro" id="IPR058533">
    <property type="entry name" value="Cation_efflux_TM"/>
</dbReference>
<dbReference type="Gene3D" id="1.20.1510.10">
    <property type="entry name" value="Cation efflux protein transmembrane domain"/>
    <property type="match status" value="1"/>
</dbReference>
<protein>
    <submittedName>
        <fullName evidence="8">Cation transporter</fullName>
    </submittedName>
</protein>
<evidence type="ECO:0000256" key="5">
    <source>
        <dbReference type="ARBA" id="ARBA00023136"/>
    </source>
</evidence>
<dbReference type="PANTHER" id="PTHR13414:SF9">
    <property type="entry name" value="PROTON-COUPLED ZINC ANTIPORTER SLC30A9, MITOCHONDRIAL"/>
    <property type="match status" value="1"/>
</dbReference>
<keyword evidence="2" id="KW-0813">Transport</keyword>
<sequence length="309" mass="33858">MTSSSKVSIYAALAANIGIAIIKFIAATITGSSSMLSEGIHSAVDSGNQILLLVGIKRSRRPADENHPFGHGQELYFWSLIVAVLIFGLGGGMSVYEGVLHIKNPETLTDPLWNYVVLCIAILFEGASFIVAIRGFLKLEGKGQFFSKLRQSKDPSLFVVIYEDGAALCGLLLAGAGVFLSHYFNDPRIDGLASILIGVLLAFVAIALVIESRNLLIGESANKAQIERVKQLVNADEDVEQLRPPLTMQLGPDEVLLALDIQFKEHLRASELAKVIQRLENRIKSEIPMIKQIFIEANFVKREPRPIHL</sequence>
<evidence type="ECO:0000313" key="9">
    <source>
        <dbReference type="Proteomes" id="UP000283433"/>
    </source>
</evidence>
<dbReference type="InterPro" id="IPR027469">
    <property type="entry name" value="Cation_efflux_TMD_sf"/>
</dbReference>
<dbReference type="NCBIfam" id="TIGR01297">
    <property type="entry name" value="CDF"/>
    <property type="match status" value="1"/>
</dbReference>
<feature type="transmembrane region" description="Helical" evidence="6">
    <location>
        <begin position="7"/>
        <end position="29"/>
    </location>
</feature>
<evidence type="ECO:0000313" key="8">
    <source>
        <dbReference type="EMBL" id="RKD12888.1"/>
    </source>
</evidence>
<comment type="caution">
    <text evidence="8">The sequence shown here is derived from an EMBL/GenBank/DDBJ whole genome shotgun (WGS) entry which is preliminary data.</text>
</comment>